<keyword evidence="3" id="KW-0732">Signal</keyword>
<evidence type="ECO:0000256" key="2">
    <source>
        <dbReference type="SAM" id="MobiDB-lite"/>
    </source>
</evidence>
<dbReference type="Proteomes" id="UP000660021">
    <property type="component" value="Unassembled WGS sequence"/>
</dbReference>
<feature type="signal peptide" evidence="3">
    <location>
        <begin position="1"/>
        <end position="24"/>
    </location>
</feature>
<feature type="domain" description="SLH" evidence="4">
    <location>
        <begin position="225"/>
        <end position="284"/>
    </location>
</feature>
<keyword evidence="1" id="KW-0677">Repeat</keyword>
<dbReference type="RefSeq" id="WP_180956731.1">
    <property type="nucleotide sequence ID" value="NZ_JACOPR010000003.1"/>
</dbReference>
<keyword evidence="6" id="KW-1185">Reference proteome</keyword>
<accession>A0ABR7HT91</accession>
<reference evidence="5 6" key="1">
    <citation type="submission" date="2020-08" db="EMBL/GenBank/DDBJ databases">
        <title>Genome public.</title>
        <authorList>
            <person name="Liu C."/>
            <person name="Sun Q."/>
        </authorList>
    </citation>
    <scope>NUCLEOTIDE SEQUENCE [LARGE SCALE GENOMIC DNA]</scope>
    <source>
        <strain evidence="5 6">New-38</strain>
    </source>
</reference>
<feature type="region of interest" description="Disordered" evidence="2">
    <location>
        <begin position="141"/>
        <end position="175"/>
    </location>
</feature>
<protein>
    <submittedName>
        <fullName evidence="5">S-layer homology domain-containing protein</fullName>
    </submittedName>
</protein>
<feature type="compositionally biased region" description="Low complexity" evidence="2">
    <location>
        <begin position="145"/>
        <end position="157"/>
    </location>
</feature>
<evidence type="ECO:0000256" key="3">
    <source>
        <dbReference type="SAM" id="SignalP"/>
    </source>
</evidence>
<feature type="domain" description="SLH" evidence="4">
    <location>
        <begin position="285"/>
        <end position="348"/>
    </location>
</feature>
<feature type="domain" description="SLH" evidence="4">
    <location>
        <begin position="349"/>
        <end position="409"/>
    </location>
</feature>
<dbReference type="Pfam" id="PF00395">
    <property type="entry name" value="SLH"/>
    <property type="match status" value="3"/>
</dbReference>
<comment type="caution">
    <text evidence="5">The sequence shown here is derived from an EMBL/GenBank/DDBJ whole genome shotgun (WGS) entry which is preliminary data.</text>
</comment>
<evidence type="ECO:0000259" key="4">
    <source>
        <dbReference type="PROSITE" id="PS51272"/>
    </source>
</evidence>
<proteinExistence type="predicted"/>
<dbReference type="InterPro" id="IPR001119">
    <property type="entry name" value="SLH_dom"/>
</dbReference>
<feature type="chain" id="PRO_5045872218" evidence="3">
    <location>
        <begin position="25"/>
        <end position="409"/>
    </location>
</feature>
<dbReference type="PANTHER" id="PTHR43308">
    <property type="entry name" value="OUTER MEMBRANE PROTEIN ALPHA-RELATED"/>
    <property type="match status" value="1"/>
</dbReference>
<name>A0ABR7HT91_9FIRM</name>
<dbReference type="PROSITE" id="PS51272">
    <property type="entry name" value="SLH"/>
    <property type="match status" value="3"/>
</dbReference>
<gene>
    <name evidence="5" type="ORF">H8S34_07675</name>
</gene>
<evidence type="ECO:0000313" key="5">
    <source>
        <dbReference type="EMBL" id="MBC5730713.1"/>
    </source>
</evidence>
<evidence type="ECO:0000313" key="6">
    <source>
        <dbReference type="Proteomes" id="UP000660021"/>
    </source>
</evidence>
<dbReference type="EMBL" id="JACOPR010000003">
    <property type="protein sequence ID" value="MBC5730713.1"/>
    <property type="molecule type" value="Genomic_DNA"/>
</dbReference>
<organism evidence="5 6">
    <name type="scientific">Pseudoflavonifractor hominis</name>
    <dbReference type="NCBI Taxonomy" id="2763059"/>
    <lineage>
        <taxon>Bacteria</taxon>
        <taxon>Bacillati</taxon>
        <taxon>Bacillota</taxon>
        <taxon>Clostridia</taxon>
        <taxon>Eubacteriales</taxon>
        <taxon>Oscillospiraceae</taxon>
        <taxon>Pseudoflavonifractor</taxon>
    </lineage>
</organism>
<sequence>MHSWFRTGICALTMGAMLQFPALAAGVELSFDRAGENAGVTLTEVASERYAAQVTLSVTQTKDIQFTGRAESYAMTVRADQGEITLYAADRNPLSRADGRLEMGTLKVSSGTEITKASRAVVLDRSLERTEWADLALEVKRDTASSSEDGSDGESSSTPKITVQGEGGQVRAERGGRVVITPDSGYRIARILLNGKEIQVTNVLTGLSGKDRLVVYFEREETKPSTPSFTDVQPGDWYAGAVEFVVERGLFYGQSETRFAPQANMSRAMLVTVLYRLSGEKAPDAAGVFTDVPADAWYSEAVAWAYDRGVAMGVLPGQFAPDQNVTREQTAALLSRFCAVQGTPLPEGTLDFTDQDEIGSYARDAVASVQAAGLMRGQGEGRFAPKAPITRAEVAMLLMQYIQWSQPEN</sequence>
<dbReference type="InterPro" id="IPR051465">
    <property type="entry name" value="Cell_Envelope_Struct_Comp"/>
</dbReference>
<evidence type="ECO:0000256" key="1">
    <source>
        <dbReference type="ARBA" id="ARBA00022737"/>
    </source>
</evidence>